<dbReference type="SUPFAM" id="SSF51971">
    <property type="entry name" value="Nucleotide-binding domain"/>
    <property type="match status" value="2"/>
</dbReference>
<gene>
    <name evidence="7" type="ORF">ALNC14_084970</name>
</gene>
<dbReference type="GO" id="GO:0051536">
    <property type="term" value="F:iron-sulfur cluster binding"/>
    <property type="evidence" value="ECO:0007669"/>
    <property type="project" value="InterPro"/>
</dbReference>
<dbReference type="InterPro" id="IPR006005">
    <property type="entry name" value="Glut_synth_ssu1"/>
</dbReference>
<dbReference type="Gene3D" id="3.50.50.60">
    <property type="entry name" value="FAD/NAD(P)-binding domain"/>
    <property type="match status" value="2"/>
</dbReference>
<dbReference type="PANTHER" id="PTHR43100">
    <property type="entry name" value="GLUTAMATE SYNTHASE [NADPH] SMALL CHAIN"/>
    <property type="match status" value="1"/>
</dbReference>
<name>F0WM27_9STRA</name>
<comment type="pathway">
    <text evidence="4">Amino-acid biosynthesis.</text>
</comment>
<dbReference type="EMBL" id="FR824196">
    <property type="protein sequence ID" value="CCA22354.1"/>
    <property type="molecule type" value="Genomic_DNA"/>
</dbReference>
<feature type="domain" description="FAD/NAD(P)-binding" evidence="5">
    <location>
        <begin position="194"/>
        <end position="519"/>
    </location>
</feature>
<protein>
    <submittedName>
        <fullName evidence="7">Uncharacterized protein ALNC14_084970</fullName>
    </submittedName>
</protein>
<dbReference type="GO" id="GO:0006537">
    <property type="term" value="P:glutamate biosynthetic process"/>
    <property type="evidence" value="ECO:0007669"/>
    <property type="project" value="UniProtKB-KW"/>
</dbReference>
<feature type="domain" description="Dihydroprymidine dehydrogenase" evidence="6">
    <location>
        <begin position="73"/>
        <end position="181"/>
    </location>
</feature>
<dbReference type="AlphaFoldDB" id="F0WM27"/>
<keyword evidence="3" id="KW-0314">Glutamate biosynthesis</keyword>
<dbReference type="InterPro" id="IPR051394">
    <property type="entry name" value="Glutamate_Synthase"/>
</dbReference>
<reference evidence="7" key="1">
    <citation type="journal article" date="2011" name="PLoS Biol.">
        <title>Gene gain and loss during evolution of obligate parasitism in the white rust pathogen of Arabidopsis thaliana.</title>
        <authorList>
            <person name="Kemen E."/>
            <person name="Gardiner A."/>
            <person name="Schultz-Larsen T."/>
            <person name="Kemen A.C."/>
            <person name="Balmuth A.L."/>
            <person name="Robert-Seilaniantz A."/>
            <person name="Bailey K."/>
            <person name="Holub E."/>
            <person name="Studholme D.J."/>
            <person name="Maclean D."/>
            <person name="Jones J.D."/>
        </authorList>
    </citation>
    <scope>NUCLEOTIDE SEQUENCE</scope>
</reference>
<organism evidence="7">
    <name type="scientific">Albugo laibachii Nc14</name>
    <dbReference type="NCBI Taxonomy" id="890382"/>
    <lineage>
        <taxon>Eukaryota</taxon>
        <taxon>Sar</taxon>
        <taxon>Stramenopiles</taxon>
        <taxon>Oomycota</taxon>
        <taxon>Peronosporomycetes</taxon>
        <taxon>Albuginales</taxon>
        <taxon>Albuginaceae</taxon>
        <taxon>Albugo</taxon>
    </lineage>
</organism>
<evidence type="ECO:0000256" key="2">
    <source>
        <dbReference type="ARBA" id="ARBA00023002"/>
    </source>
</evidence>
<dbReference type="HOGENOM" id="CLU_000422_3_1_1"/>
<evidence type="ECO:0000256" key="4">
    <source>
        <dbReference type="ARBA" id="ARBA00029440"/>
    </source>
</evidence>
<dbReference type="GO" id="GO:0016639">
    <property type="term" value="F:oxidoreductase activity, acting on the CH-NH2 group of donors, NAD or NADP as acceptor"/>
    <property type="evidence" value="ECO:0007669"/>
    <property type="project" value="InterPro"/>
</dbReference>
<evidence type="ECO:0000256" key="3">
    <source>
        <dbReference type="ARBA" id="ARBA00023164"/>
    </source>
</evidence>
<dbReference type="InterPro" id="IPR009051">
    <property type="entry name" value="Helical_ferredxn"/>
</dbReference>
<accession>F0WM27</accession>
<evidence type="ECO:0000259" key="6">
    <source>
        <dbReference type="Pfam" id="PF14691"/>
    </source>
</evidence>
<dbReference type="Pfam" id="PF07992">
    <property type="entry name" value="Pyr_redox_2"/>
    <property type="match status" value="1"/>
</dbReference>
<dbReference type="PRINTS" id="PR00419">
    <property type="entry name" value="ADXRDTASE"/>
</dbReference>
<dbReference type="SUPFAM" id="SSF46548">
    <property type="entry name" value="alpha-helical ferredoxin"/>
    <property type="match status" value="1"/>
</dbReference>
<proteinExistence type="predicted"/>
<dbReference type="NCBIfam" id="TIGR01317">
    <property type="entry name" value="GOGAT_sm_gam"/>
    <property type="match status" value="1"/>
</dbReference>
<evidence type="ECO:0000256" key="1">
    <source>
        <dbReference type="ARBA" id="ARBA00022605"/>
    </source>
</evidence>
<dbReference type="PANTHER" id="PTHR43100:SF1">
    <property type="entry name" value="GLUTAMATE SYNTHASE [NADPH] SMALL CHAIN"/>
    <property type="match status" value="1"/>
</dbReference>
<dbReference type="Pfam" id="PF14691">
    <property type="entry name" value="Fer4_20"/>
    <property type="match status" value="1"/>
</dbReference>
<keyword evidence="2" id="KW-0560">Oxidoreductase</keyword>
<reference evidence="7" key="2">
    <citation type="submission" date="2011-02" db="EMBL/GenBank/DDBJ databases">
        <authorList>
            <person name="MacLean D."/>
        </authorList>
    </citation>
    <scope>NUCLEOTIDE SEQUENCE</scope>
</reference>
<dbReference type="InterPro" id="IPR036188">
    <property type="entry name" value="FAD/NAD-bd_sf"/>
</dbReference>
<dbReference type="InterPro" id="IPR028261">
    <property type="entry name" value="DPD_II"/>
</dbReference>
<sequence length="546" mass="61361">MRALPSFRLPAHIPLPRKLHVSSRLLSASTLHKSETYIKRDGSKGPIRSERAFIDFQRQTDAYRAPFERVHDWNEIHSVNERDPSERRVQAARCMDCGTPFCQTHTGCPVNNLIPEWNELVYRGDWKEAIERLHKTNNFPEFTGRVCPAPCESACVAGLIDDPVTIKNIEYAIVDRAFEEGWISPRIPRRNGLRIAIIGSGPAGLAAADQLNQKGYQVAVYEREDRVGGLLMYGIPNMKLEKKTVDRRVDLLAEEGIEFVTNTNVGVDVPIAEFYEEFDAIVLCIGSTVPRRVEAPGAELSGIHYAMEFLTKNQKRLLLTIDGKLQSGWSRDFISAEGKDVVIIGGGDTGTDCIATSMRQHCKSVVNLEWNAMPPPSRAEGNPWPEYPRIYGIDYGHAEVRAVFDSDPRRYSRFTKEFVGNEQGQVTHIITQASKLNPETNMKEAIPGTEETLPADLVLLAMGYVHPEQEIVKELELQVDQKRNIHAVYGTYQTSVERVFAAGDCRRGQSLVVWAINEGRGAADAVEKYFLQEGYQPEVSQNQRYG</sequence>
<keyword evidence="1" id="KW-0028">Amino-acid biosynthesis</keyword>
<dbReference type="InterPro" id="IPR023753">
    <property type="entry name" value="FAD/NAD-binding_dom"/>
</dbReference>
<evidence type="ECO:0000259" key="5">
    <source>
        <dbReference type="Pfam" id="PF07992"/>
    </source>
</evidence>
<dbReference type="Gene3D" id="1.10.1060.10">
    <property type="entry name" value="Alpha-helical ferredoxin"/>
    <property type="match status" value="1"/>
</dbReference>
<evidence type="ECO:0000313" key="7">
    <source>
        <dbReference type="EMBL" id="CCA22354.1"/>
    </source>
</evidence>